<evidence type="ECO:0000313" key="2">
    <source>
        <dbReference type="EMBL" id="KAF4627632.1"/>
    </source>
</evidence>
<evidence type="ECO:0000313" key="3">
    <source>
        <dbReference type="Proteomes" id="UP000566819"/>
    </source>
</evidence>
<accession>A0A8H4RCK4</accession>
<dbReference type="AlphaFoldDB" id="A0A8H4RCK4"/>
<protein>
    <submittedName>
        <fullName evidence="2">Uncharacterized protein</fullName>
    </submittedName>
</protein>
<sequence>MRFSTASLILAYVAAIAVQAAPVGESGAGDLVMRSVDVANLPVRALGDFEIEERDPKKKKGKKAKAAARDLDFEIEERDPKK</sequence>
<dbReference type="EMBL" id="JAAMPI010000936">
    <property type="protein sequence ID" value="KAF4627632.1"/>
    <property type="molecule type" value="Genomic_DNA"/>
</dbReference>
<organism evidence="2 3">
    <name type="scientific">Cudoniella acicularis</name>
    <dbReference type="NCBI Taxonomy" id="354080"/>
    <lineage>
        <taxon>Eukaryota</taxon>
        <taxon>Fungi</taxon>
        <taxon>Dikarya</taxon>
        <taxon>Ascomycota</taxon>
        <taxon>Pezizomycotina</taxon>
        <taxon>Leotiomycetes</taxon>
        <taxon>Helotiales</taxon>
        <taxon>Tricladiaceae</taxon>
        <taxon>Cudoniella</taxon>
    </lineage>
</organism>
<evidence type="ECO:0000256" key="1">
    <source>
        <dbReference type="SAM" id="SignalP"/>
    </source>
</evidence>
<reference evidence="2 3" key="1">
    <citation type="submission" date="2020-03" db="EMBL/GenBank/DDBJ databases">
        <title>Draft Genome Sequence of Cudoniella acicularis.</title>
        <authorList>
            <person name="Buettner E."/>
            <person name="Kellner H."/>
        </authorList>
    </citation>
    <scope>NUCLEOTIDE SEQUENCE [LARGE SCALE GENOMIC DNA]</scope>
    <source>
        <strain evidence="2 3">DSM 108380</strain>
    </source>
</reference>
<name>A0A8H4RCK4_9HELO</name>
<dbReference type="Proteomes" id="UP000566819">
    <property type="component" value="Unassembled WGS sequence"/>
</dbReference>
<proteinExistence type="predicted"/>
<feature type="chain" id="PRO_5034124870" evidence="1">
    <location>
        <begin position="21"/>
        <end position="82"/>
    </location>
</feature>
<feature type="signal peptide" evidence="1">
    <location>
        <begin position="1"/>
        <end position="20"/>
    </location>
</feature>
<keyword evidence="3" id="KW-1185">Reference proteome</keyword>
<gene>
    <name evidence="2" type="ORF">G7Y89_g10527</name>
</gene>
<keyword evidence="1" id="KW-0732">Signal</keyword>
<comment type="caution">
    <text evidence="2">The sequence shown here is derived from an EMBL/GenBank/DDBJ whole genome shotgun (WGS) entry which is preliminary data.</text>
</comment>